<name>A0ABT6J504_9GAMM</name>
<evidence type="ECO:0000313" key="3">
    <source>
        <dbReference type="Proteomes" id="UP001156940"/>
    </source>
</evidence>
<keyword evidence="3" id="KW-1185">Reference proteome</keyword>
<protein>
    <recommendedName>
        <fullName evidence="4">DUF4281 domain-containing protein</fullName>
    </recommendedName>
</protein>
<feature type="transmembrane region" description="Helical" evidence="1">
    <location>
        <begin position="102"/>
        <end position="124"/>
    </location>
</feature>
<keyword evidence="1" id="KW-0472">Membrane</keyword>
<evidence type="ECO:0008006" key="4">
    <source>
        <dbReference type="Google" id="ProtNLM"/>
    </source>
</evidence>
<gene>
    <name evidence="2" type="ORF">QFW77_02620</name>
</gene>
<dbReference type="Proteomes" id="UP001156940">
    <property type="component" value="Unassembled WGS sequence"/>
</dbReference>
<proteinExistence type="predicted"/>
<evidence type="ECO:0000256" key="1">
    <source>
        <dbReference type="SAM" id="Phobius"/>
    </source>
</evidence>
<keyword evidence="1" id="KW-1133">Transmembrane helix</keyword>
<reference evidence="2 3" key="1">
    <citation type="submission" date="2023-04" db="EMBL/GenBank/DDBJ databases">
        <title>Luteimonas endophyticus RD2P54.</title>
        <authorList>
            <person name="Sun J.-Q."/>
        </authorList>
    </citation>
    <scope>NUCLEOTIDE SEQUENCE [LARGE SCALE GENOMIC DNA]</scope>
    <source>
        <strain evidence="2 3">RD2P54</strain>
    </source>
</reference>
<sequence>MEEFLAPDVWPLIAIAMVWWLLSLFPVLYPALVSFRRRATMPQKCLFTCVVACLSYGLLAFLLVVGIALRALAVYIAPQLEVAGDLPAAGRWLAQASGLISAWWWVAVPLVLAMCSFLLTRYLAPRWPPIAAALGPTPHFKGVVSGRGSDR</sequence>
<comment type="caution">
    <text evidence="2">The sequence shown here is derived from an EMBL/GenBank/DDBJ whole genome shotgun (WGS) entry which is preliminary data.</text>
</comment>
<feature type="transmembrane region" description="Helical" evidence="1">
    <location>
        <begin position="12"/>
        <end position="33"/>
    </location>
</feature>
<evidence type="ECO:0000313" key="2">
    <source>
        <dbReference type="EMBL" id="MDH5821889.1"/>
    </source>
</evidence>
<accession>A0ABT6J504</accession>
<dbReference type="RefSeq" id="WP_280572688.1">
    <property type="nucleotide sequence ID" value="NZ_JARXRM010000012.1"/>
</dbReference>
<feature type="transmembrane region" description="Helical" evidence="1">
    <location>
        <begin position="45"/>
        <end position="77"/>
    </location>
</feature>
<organism evidence="2 3">
    <name type="scientific">Luteimonas endophytica</name>
    <dbReference type="NCBI Taxonomy" id="3042023"/>
    <lineage>
        <taxon>Bacteria</taxon>
        <taxon>Pseudomonadati</taxon>
        <taxon>Pseudomonadota</taxon>
        <taxon>Gammaproteobacteria</taxon>
        <taxon>Lysobacterales</taxon>
        <taxon>Lysobacteraceae</taxon>
        <taxon>Luteimonas</taxon>
    </lineage>
</organism>
<dbReference type="EMBL" id="JARXRM010000012">
    <property type="protein sequence ID" value="MDH5821889.1"/>
    <property type="molecule type" value="Genomic_DNA"/>
</dbReference>
<keyword evidence="1" id="KW-0812">Transmembrane</keyword>